<evidence type="ECO:0000259" key="9">
    <source>
        <dbReference type="SMART" id="SM00848"/>
    </source>
</evidence>
<dbReference type="SMART" id="SM00645">
    <property type="entry name" value="Pept_C1"/>
    <property type="match status" value="1"/>
</dbReference>
<proteinExistence type="inferred from homology"/>
<evidence type="ECO:0000256" key="4">
    <source>
        <dbReference type="ARBA" id="ARBA00022801"/>
    </source>
</evidence>
<evidence type="ECO:0000256" key="5">
    <source>
        <dbReference type="ARBA" id="ARBA00022807"/>
    </source>
</evidence>
<dbReference type="InterPro" id="IPR039417">
    <property type="entry name" value="Peptidase_C1A_papain-like"/>
</dbReference>
<dbReference type="Pfam" id="PF08246">
    <property type="entry name" value="Inhibitor_I29"/>
    <property type="match status" value="1"/>
</dbReference>
<dbReference type="PROSITE" id="PS00639">
    <property type="entry name" value="THIOL_PROTEASE_HIS"/>
    <property type="match status" value="1"/>
</dbReference>
<feature type="domain" description="Peptidase C1A papain C-terminal" evidence="8">
    <location>
        <begin position="171"/>
        <end position="388"/>
    </location>
</feature>
<dbReference type="EMBL" id="CAJGYO010000018">
    <property type="protein sequence ID" value="CAD6335697.1"/>
    <property type="molecule type" value="Genomic_DNA"/>
</dbReference>
<feature type="region of interest" description="Disordered" evidence="7">
    <location>
        <begin position="143"/>
        <end position="168"/>
    </location>
</feature>
<feature type="compositionally biased region" description="Basic and acidic residues" evidence="7">
    <location>
        <begin position="143"/>
        <end position="159"/>
    </location>
</feature>
<dbReference type="GO" id="GO:0006508">
    <property type="term" value="P:proteolysis"/>
    <property type="evidence" value="ECO:0007669"/>
    <property type="project" value="UniProtKB-KW"/>
</dbReference>
<dbReference type="SUPFAM" id="SSF54001">
    <property type="entry name" value="Cysteine proteinases"/>
    <property type="match status" value="1"/>
</dbReference>
<keyword evidence="2" id="KW-0645">Protease</keyword>
<dbReference type="FunFam" id="3.90.70.10:FF:000067">
    <property type="entry name" value="Senescence-specific cysteine protease"/>
    <property type="match status" value="1"/>
</dbReference>
<feature type="domain" description="Cathepsin propeptide inhibitor" evidence="9">
    <location>
        <begin position="70"/>
        <end position="132"/>
    </location>
</feature>
<organism evidence="10 11">
    <name type="scientific">Miscanthus lutarioriparius</name>
    <dbReference type="NCBI Taxonomy" id="422564"/>
    <lineage>
        <taxon>Eukaryota</taxon>
        <taxon>Viridiplantae</taxon>
        <taxon>Streptophyta</taxon>
        <taxon>Embryophyta</taxon>
        <taxon>Tracheophyta</taxon>
        <taxon>Spermatophyta</taxon>
        <taxon>Magnoliopsida</taxon>
        <taxon>Liliopsida</taxon>
        <taxon>Poales</taxon>
        <taxon>Poaceae</taxon>
        <taxon>PACMAD clade</taxon>
        <taxon>Panicoideae</taxon>
        <taxon>Andropogonodae</taxon>
        <taxon>Andropogoneae</taxon>
        <taxon>Saccharinae</taxon>
        <taxon>Miscanthus</taxon>
    </lineage>
</organism>
<dbReference type="InterPro" id="IPR013201">
    <property type="entry name" value="Prot_inhib_I29"/>
</dbReference>
<dbReference type="Proteomes" id="UP000604825">
    <property type="component" value="Unassembled WGS sequence"/>
</dbReference>
<evidence type="ECO:0000256" key="1">
    <source>
        <dbReference type="ARBA" id="ARBA00008455"/>
    </source>
</evidence>
<evidence type="ECO:0000256" key="2">
    <source>
        <dbReference type="ARBA" id="ARBA00022670"/>
    </source>
</evidence>
<dbReference type="Pfam" id="PF00112">
    <property type="entry name" value="Peptidase_C1"/>
    <property type="match status" value="1"/>
</dbReference>
<keyword evidence="3" id="KW-0732">Signal</keyword>
<keyword evidence="4" id="KW-0378">Hydrolase</keyword>
<keyword evidence="11" id="KW-1185">Reference proteome</keyword>
<sequence>MLAVGASHDPTILAIRDRDGTLPCAHGDGGHNARGGIGHGTGRCRRLRCARNIHSAAPWERVDEEVRQLYEAWKSKHPPWLLRGNDDDDLLRLEVFCDNLRYIDAHNAEADLGLHGFRLGLTPFADLTLEEFRGRVLGFQQSRRNDTTADDATDGRSTRFDLNSAGEPQPVPAAVDWRKRAAPSPASGTKAHAVRGCWAFSAVAAMEGINKIVTGKLVELSEQELIDCDHKSHGCSGGRMDYAFQWVISNGGIDTEADYPFTGRDGTCDANKIKKKVVSISSYKRVLPANNEKALQAAVAHQPVSVAIEAGGRSFQHYKSGVFDGVCGTKLDHGVTAVGYGSENGKDYWIVKNSWGTRWGEAGYIRMRRNVAAPTGKCGIAMDTYYPVKNRPRAYRTAQSALELEMVLA</sequence>
<dbReference type="PROSITE" id="PS00640">
    <property type="entry name" value="THIOL_PROTEASE_ASN"/>
    <property type="match status" value="1"/>
</dbReference>
<gene>
    <name evidence="10" type="ORF">NCGR_LOCUS59795</name>
</gene>
<evidence type="ECO:0000259" key="8">
    <source>
        <dbReference type="SMART" id="SM00645"/>
    </source>
</evidence>
<dbReference type="GO" id="GO:0008234">
    <property type="term" value="F:cysteine-type peptidase activity"/>
    <property type="evidence" value="ECO:0007669"/>
    <property type="project" value="UniProtKB-KW"/>
</dbReference>
<dbReference type="CDD" id="cd02248">
    <property type="entry name" value="Peptidase_C1A"/>
    <property type="match status" value="1"/>
</dbReference>
<evidence type="ECO:0000313" key="11">
    <source>
        <dbReference type="Proteomes" id="UP000604825"/>
    </source>
</evidence>
<dbReference type="PRINTS" id="PR00705">
    <property type="entry name" value="PAPAIN"/>
</dbReference>
<keyword evidence="5" id="KW-0788">Thiol protease</keyword>
<reference evidence="10" key="1">
    <citation type="submission" date="2020-10" db="EMBL/GenBank/DDBJ databases">
        <authorList>
            <person name="Han B."/>
            <person name="Lu T."/>
            <person name="Zhao Q."/>
            <person name="Huang X."/>
            <person name="Zhao Y."/>
        </authorList>
    </citation>
    <scope>NUCLEOTIDE SEQUENCE</scope>
</reference>
<dbReference type="SMART" id="SM00848">
    <property type="entry name" value="Inhibitor_I29"/>
    <property type="match status" value="1"/>
</dbReference>
<dbReference type="Gene3D" id="3.90.70.10">
    <property type="entry name" value="Cysteine proteinases"/>
    <property type="match status" value="1"/>
</dbReference>
<dbReference type="PANTHER" id="PTHR12411">
    <property type="entry name" value="CYSTEINE PROTEASE FAMILY C1-RELATED"/>
    <property type="match status" value="1"/>
</dbReference>
<dbReference type="InterPro" id="IPR025661">
    <property type="entry name" value="Pept_asp_AS"/>
</dbReference>
<comment type="caution">
    <text evidence="10">The sequence shown here is derived from an EMBL/GenBank/DDBJ whole genome shotgun (WGS) entry which is preliminary data.</text>
</comment>
<name>A0A811S070_9POAL</name>
<dbReference type="InterPro" id="IPR013128">
    <property type="entry name" value="Peptidase_C1A"/>
</dbReference>
<dbReference type="OrthoDB" id="10253408at2759"/>
<dbReference type="InterPro" id="IPR038765">
    <property type="entry name" value="Papain-like_cys_pep_sf"/>
</dbReference>
<dbReference type="InterPro" id="IPR000668">
    <property type="entry name" value="Peptidase_C1A_C"/>
</dbReference>
<evidence type="ECO:0000313" key="10">
    <source>
        <dbReference type="EMBL" id="CAD6335697.1"/>
    </source>
</evidence>
<evidence type="ECO:0000256" key="7">
    <source>
        <dbReference type="SAM" id="MobiDB-lite"/>
    </source>
</evidence>
<keyword evidence="6" id="KW-1015">Disulfide bond</keyword>
<comment type="similarity">
    <text evidence="1">Belongs to the peptidase C1 family.</text>
</comment>
<dbReference type="InterPro" id="IPR025660">
    <property type="entry name" value="Pept_his_AS"/>
</dbReference>
<evidence type="ECO:0000256" key="3">
    <source>
        <dbReference type="ARBA" id="ARBA00022729"/>
    </source>
</evidence>
<evidence type="ECO:0000256" key="6">
    <source>
        <dbReference type="ARBA" id="ARBA00023157"/>
    </source>
</evidence>
<accession>A0A811S070</accession>
<protein>
    <submittedName>
        <fullName evidence="10">Uncharacterized protein</fullName>
    </submittedName>
</protein>
<dbReference type="AlphaFoldDB" id="A0A811S070"/>